<dbReference type="Proteomes" id="UP000297245">
    <property type="component" value="Unassembled WGS sequence"/>
</dbReference>
<dbReference type="Gene3D" id="1.20.200.10">
    <property type="entry name" value="Fumarase/aspartase (Central domain)"/>
    <property type="match status" value="1"/>
</dbReference>
<evidence type="ECO:0000313" key="4">
    <source>
        <dbReference type="Proteomes" id="UP000297245"/>
    </source>
</evidence>
<gene>
    <name evidence="3" type="ORF">K435DRAFT_750978</name>
</gene>
<dbReference type="CDD" id="cd00332">
    <property type="entry name" value="PAL-HAL"/>
    <property type="match status" value="1"/>
</dbReference>
<accession>A0A4S8MDH9</accession>
<keyword evidence="2 3" id="KW-0456">Lyase</keyword>
<evidence type="ECO:0000256" key="1">
    <source>
        <dbReference type="ARBA" id="ARBA00007238"/>
    </source>
</evidence>
<dbReference type="Pfam" id="PF00221">
    <property type="entry name" value="Lyase_aromatic"/>
    <property type="match status" value="1"/>
</dbReference>
<name>A0A4S8MDH9_DENBC</name>
<reference evidence="3 4" key="1">
    <citation type="journal article" date="2019" name="Nat. Ecol. Evol.">
        <title>Megaphylogeny resolves global patterns of mushroom evolution.</title>
        <authorList>
            <person name="Varga T."/>
            <person name="Krizsan K."/>
            <person name="Foldi C."/>
            <person name="Dima B."/>
            <person name="Sanchez-Garcia M."/>
            <person name="Sanchez-Ramirez S."/>
            <person name="Szollosi G.J."/>
            <person name="Szarkandi J.G."/>
            <person name="Papp V."/>
            <person name="Albert L."/>
            <person name="Andreopoulos W."/>
            <person name="Angelini C."/>
            <person name="Antonin V."/>
            <person name="Barry K.W."/>
            <person name="Bougher N.L."/>
            <person name="Buchanan P."/>
            <person name="Buyck B."/>
            <person name="Bense V."/>
            <person name="Catcheside P."/>
            <person name="Chovatia M."/>
            <person name="Cooper J."/>
            <person name="Damon W."/>
            <person name="Desjardin D."/>
            <person name="Finy P."/>
            <person name="Geml J."/>
            <person name="Haridas S."/>
            <person name="Hughes K."/>
            <person name="Justo A."/>
            <person name="Karasinski D."/>
            <person name="Kautmanova I."/>
            <person name="Kiss B."/>
            <person name="Kocsube S."/>
            <person name="Kotiranta H."/>
            <person name="LaButti K.M."/>
            <person name="Lechner B.E."/>
            <person name="Liimatainen K."/>
            <person name="Lipzen A."/>
            <person name="Lukacs Z."/>
            <person name="Mihaltcheva S."/>
            <person name="Morgado L.N."/>
            <person name="Niskanen T."/>
            <person name="Noordeloos M.E."/>
            <person name="Ohm R.A."/>
            <person name="Ortiz-Santana B."/>
            <person name="Ovrebo C."/>
            <person name="Racz N."/>
            <person name="Riley R."/>
            <person name="Savchenko A."/>
            <person name="Shiryaev A."/>
            <person name="Soop K."/>
            <person name="Spirin V."/>
            <person name="Szebenyi C."/>
            <person name="Tomsovsky M."/>
            <person name="Tulloss R.E."/>
            <person name="Uehling J."/>
            <person name="Grigoriev I.V."/>
            <person name="Vagvolgyi C."/>
            <person name="Papp T."/>
            <person name="Martin F.M."/>
            <person name="Miettinen O."/>
            <person name="Hibbett D.S."/>
            <person name="Nagy L.G."/>
        </authorList>
    </citation>
    <scope>NUCLEOTIDE SEQUENCE [LARGE SCALE GENOMIC DNA]</scope>
    <source>
        <strain evidence="3 4">CBS 962.96</strain>
    </source>
</reference>
<dbReference type="InterPro" id="IPR024083">
    <property type="entry name" value="Fumarase/histidase_N"/>
</dbReference>
<dbReference type="AlphaFoldDB" id="A0A4S8MDH9"/>
<dbReference type="Gene3D" id="1.10.274.20">
    <property type="entry name" value="Phenylalanine ammonia-lyase 1, domain 3"/>
    <property type="match status" value="1"/>
</dbReference>
<dbReference type="EMBL" id="ML179101">
    <property type="protein sequence ID" value="THV00613.1"/>
    <property type="molecule type" value="Genomic_DNA"/>
</dbReference>
<dbReference type="InterPro" id="IPR008948">
    <property type="entry name" value="L-Aspartase-like"/>
</dbReference>
<keyword evidence="4" id="KW-1185">Reference proteome</keyword>
<dbReference type="GO" id="GO:0006559">
    <property type="term" value="P:L-phenylalanine catabolic process"/>
    <property type="evidence" value="ECO:0007669"/>
    <property type="project" value="InterPro"/>
</dbReference>
<dbReference type="NCBIfam" id="TIGR01226">
    <property type="entry name" value="phe_am_lyase"/>
    <property type="match status" value="1"/>
</dbReference>
<protein>
    <submittedName>
        <fullName evidence="3">Phenylalanine ammonia-lyase</fullName>
    </submittedName>
</protein>
<dbReference type="GO" id="GO:0016841">
    <property type="term" value="F:ammonia-lyase activity"/>
    <property type="evidence" value="ECO:0007669"/>
    <property type="project" value="InterPro"/>
</dbReference>
<dbReference type="InterPro" id="IPR023144">
    <property type="entry name" value="Phe_NH3-lyase_shielding_dom_sf"/>
</dbReference>
<evidence type="ECO:0000313" key="3">
    <source>
        <dbReference type="EMBL" id="THV00613.1"/>
    </source>
</evidence>
<proteinExistence type="inferred from homology"/>
<sequence>MSAPGAKGSMYGVNTGVGASGAVTRTSDRTALQRVILKNLTSGILPLETPNDENYLSSHHESTLLLPESWSRGAMLLRLNTLLRGHSGCRWIVIEKLHALLVNNIIPSPPLRQSISASGDLAPLGYIASALTDEVVVPVWSGKGSDRKRTTSIEARKAHGIDSIIYGPKEALAIVNGTGPSCAVGALALHDANILALTAQLTTAMAIEALNGSPETYDAFIHDVARPHPGQIEFAANGRHLLQGSKLAQLHDESDPTQKLRQDRYGLRTAPQWLGPHLEELITARATLEIEMNSTTDNPIIDLENERSLGGGNFQGTSVALVMEKMRIGLQHIGKLVHAQFIELASPHMNRGLPPDLGAWEPSLDFGVKTMDVATAAYLSELSYLGNTVTNHVQNAEHHNQAVNSLALISARYTFHAIQVLYLLFSNHIWALCQALDLRAMIRIFFDRMQGEIKASLANGGFSTSTHAALTKLVYDQVRVKFNETSHMDSSNRFTEVLRPIVADVLEFLSEEGSSHTFNALEWKSSLAPKLGEMYREVRAEYYANGSAEALMGNTVHLYRFVRHELGIPMRKGGDLDTEGVDAQLSRLYRAFERGGIVEPVLACFKA</sequence>
<dbReference type="InterPro" id="IPR005922">
    <property type="entry name" value="Phe_NH3-lyase"/>
</dbReference>
<dbReference type="OrthoDB" id="10051290at2759"/>
<organism evidence="3 4">
    <name type="scientific">Dendrothele bispora (strain CBS 962.96)</name>
    <dbReference type="NCBI Taxonomy" id="1314807"/>
    <lineage>
        <taxon>Eukaryota</taxon>
        <taxon>Fungi</taxon>
        <taxon>Dikarya</taxon>
        <taxon>Basidiomycota</taxon>
        <taxon>Agaricomycotina</taxon>
        <taxon>Agaricomycetes</taxon>
        <taxon>Agaricomycetidae</taxon>
        <taxon>Agaricales</taxon>
        <taxon>Agaricales incertae sedis</taxon>
        <taxon>Dendrothele</taxon>
    </lineage>
</organism>
<dbReference type="GO" id="GO:0005737">
    <property type="term" value="C:cytoplasm"/>
    <property type="evidence" value="ECO:0007669"/>
    <property type="project" value="InterPro"/>
</dbReference>
<dbReference type="SUPFAM" id="SSF48557">
    <property type="entry name" value="L-aspartase-like"/>
    <property type="match status" value="1"/>
</dbReference>
<dbReference type="InterPro" id="IPR001106">
    <property type="entry name" value="Aromatic_Lyase"/>
</dbReference>
<evidence type="ECO:0000256" key="2">
    <source>
        <dbReference type="RuleBase" id="RU003954"/>
    </source>
</evidence>
<dbReference type="PANTHER" id="PTHR10362">
    <property type="entry name" value="HISTIDINE AMMONIA-LYASE"/>
    <property type="match status" value="1"/>
</dbReference>
<comment type="similarity">
    <text evidence="1 2">Belongs to the PAL/histidase family.</text>
</comment>
<dbReference type="Gene3D" id="1.10.275.10">
    <property type="entry name" value="Fumarase/aspartase (N-terminal domain)"/>
    <property type="match status" value="1"/>
</dbReference>